<keyword evidence="1" id="KW-1133">Transmembrane helix</keyword>
<feature type="transmembrane region" description="Helical" evidence="1">
    <location>
        <begin position="87"/>
        <end position="107"/>
    </location>
</feature>
<comment type="caution">
    <text evidence="2">The sequence shown here is derived from an EMBL/GenBank/DDBJ whole genome shotgun (WGS) entry which is preliminary data.</text>
</comment>
<gene>
    <name evidence="2" type="ORF">FSS13T_25260</name>
</gene>
<reference evidence="2 3" key="1">
    <citation type="submission" date="2013-08" db="EMBL/GenBank/DDBJ databases">
        <title>Flavobacterium saliperosum type strain genome sequencing.</title>
        <authorList>
            <person name="Lee K."/>
            <person name="Yi H."/>
            <person name="Park S."/>
            <person name="Chun J."/>
        </authorList>
    </citation>
    <scope>NUCLEOTIDE SEQUENCE [LARGE SCALE GENOMIC DNA]</scope>
    <source>
        <strain evidence="2 3">S13</strain>
    </source>
</reference>
<sequence>MKNTIDKKETEKEKIYKEYITDYNIEDQYKSFFTFMSIQLMMSCLILGFSKIDNFKIQLALFGAHFVLGLIATFLIIDYAMNQTNNLFSIMILLSVVGLEIIMMRGFTK</sequence>
<proteinExistence type="predicted"/>
<keyword evidence="1" id="KW-0812">Transmembrane</keyword>
<evidence type="ECO:0000256" key="1">
    <source>
        <dbReference type="SAM" id="Phobius"/>
    </source>
</evidence>
<dbReference type="EMBL" id="AVFO01000048">
    <property type="protein sequence ID" value="ESU22801.1"/>
    <property type="molecule type" value="Genomic_DNA"/>
</dbReference>
<keyword evidence="1" id="KW-0472">Membrane</keyword>
<feature type="transmembrane region" description="Helical" evidence="1">
    <location>
        <begin position="59"/>
        <end position="81"/>
    </location>
</feature>
<evidence type="ECO:0000313" key="3">
    <source>
        <dbReference type="Proteomes" id="UP000018234"/>
    </source>
</evidence>
<dbReference type="Proteomes" id="UP000018234">
    <property type="component" value="Unassembled WGS sequence"/>
</dbReference>
<protein>
    <submittedName>
        <fullName evidence="2">Uncharacterized protein</fullName>
    </submittedName>
</protein>
<organism evidence="2 3">
    <name type="scientific">Flavobacterium saliperosum S13</name>
    <dbReference type="NCBI Taxonomy" id="1341155"/>
    <lineage>
        <taxon>Bacteria</taxon>
        <taxon>Pseudomonadati</taxon>
        <taxon>Bacteroidota</taxon>
        <taxon>Flavobacteriia</taxon>
        <taxon>Flavobacteriales</taxon>
        <taxon>Flavobacteriaceae</taxon>
        <taxon>Flavobacterium</taxon>
    </lineage>
</organism>
<feature type="transmembrane region" description="Helical" evidence="1">
    <location>
        <begin position="32"/>
        <end position="52"/>
    </location>
</feature>
<name>A0ABN0QDQ5_9FLAO</name>
<evidence type="ECO:0000313" key="2">
    <source>
        <dbReference type="EMBL" id="ESU22801.1"/>
    </source>
</evidence>
<keyword evidence="3" id="KW-1185">Reference proteome</keyword>
<accession>A0ABN0QDQ5</accession>